<dbReference type="EMBL" id="DSEC01000198">
    <property type="protein sequence ID" value="HER43367.1"/>
    <property type="molecule type" value="Genomic_DNA"/>
</dbReference>
<dbReference type="Proteomes" id="UP000886069">
    <property type="component" value="Unassembled WGS sequence"/>
</dbReference>
<sequence>MKQNTSAICWTIVLLACMTTAVHSWDYSQPLIIDHNFTDLGLIPAERIDSVQANQKFHYAHTSHGAQLTSGIRDIAQSNALYQISIGARFLPDTPEAFCVFDGQEDISYVTPEEYWATSTGLNKTRSVLDNNPSINASMWCWCGEIDEYTEAELQAYLDAISLLESEYPDVVFIYMTQHAQTGDWFGYNRYLRNEQIRAFCRDNNKVLYDFADLDCWWYNPATLEWEYSTYEYDGHIVPIEHPSFHGTECYHTSDESCLQKGKAFWWLVSLLEGGGQGDTLSVHETSWGEVKSLYR</sequence>
<evidence type="ECO:0008006" key="3">
    <source>
        <dbReference type="Google" id="ProtNLM"/>
    </source>
</evidence>
<gene>
    <name evidence="2" type="ORF">ENO08_02780</name>
</gene>
<protein>
    <recommendedName>
        <fullName evidence="3">SGNH/GDSL hydrolase family protein</fullName>
    </recommendedName>
</protein>
<feature type="chain" id="PRO_5031237147" description="SGNH/GDSL hydrolase family protein" evidence="1">
    <location>
        <begin position="25"/>
        <end position="296"/>
    </location>
</feature>
<dbReference type="AlphaFoldDB" id="A0A7V2F321"/>
<comment type="caution">
    <text evidence="2">The sequence shown here is derived from an EMBL/GenBank/DDBJ whole genome shotgun (WGS) entry which is preliminary data.</text>
</comment>
<accession>A0A7V2F321</accession>
<organism evidence="2">
    <name type="scientific">Eiseniibacteriota bacterium</name>
    <dbReference type="NCBI Taxonomy" id="2212470"/>
    <lineage>
        <taxon>Bacteria</taxon>
        <taxon>Candidatus Eiseniibacteriota</taxon>
    </lineage>
</organism>
<keyword evidence="1" id="KW-0732">Signal</keyword>
<name>A0A7V2F321_UNCEI</name>
<proteinExistence type="predicted"/>
<evidence type="ECO:0000313" key="2">
    <source>
        <dbReference type="EMBL" id="HER43367.1"/>
    </source>
</evidence>
<feature type="signal peptide" evidence="1">
    <location>
        <begin position="1"/>
        <end position="24"/>
    </location>
</feature>
<reference evidence="2" key="1">
    <citation type="journal article" date="2020" name="mSystems">
        <title>Genome- and Community-Level Interaction Insights into Carbon Utilization and Element Cycling Functions of Hydrothermarchaeota in Hydrothermal Sediment.</title>
        <authorList>
            <person name="Zhou Z."/>
            <person name="Liu Y."/>
            <person name="Xu W."/>
            <person name="Pan J."/>
            <person name="Luo Z.H."/>
            <person name="Li M."/>
        </authorList>
    </citation>
    <scope>NUCLEOTIDE SEQUENCE [LARGE SCALE GENOMIC DNA]</scope>
    <source>
        <strain evidence="2">SpSt-1233</strain>
    </source>
</reference>
<dbReference type="PROSITE" id="PS51257">
    <property type="entry name" value="PROKAR_LIPOPROTEIN"/>
    <property type="match status" value="1"/>
</dbReference>
<evidence type="ECO:0000256" key="1">
    <source>
        <dbReference type="SAM" id="SignalP"/>
    </source>
</evidence>